<feature type="disulfide bond" evidence="12">
    <location>
        <begin position="1352"/>
        <end position="1364"/>
    </location>
</feature>
<feature type="disulfide bond" evidence="12">
    <location>
        <begin position="374"/>
        <end position="389"/>
    </location>
</feature>
<dbReference type="InterPro" id="IPR002172">
    <property type="entry name" value="LDrepeatLR_classA_rpt"/>
</dbReference>
<feature type="repeat" description="LDL-receptor class B" evidence="13">
    <location>
        <begin position="1590"/>
        <end position="1632"/>
    </location>
</feature>
<feature type="repeat" description="LDL-receptor class B" evidence="13">
    <location>
        <begin position="898"/>
        <end position="940"/>
    </location>
</feature>
<feature type="disulfide bond" evidence="12">
    <location>
        <begin position="1055"/>
        <end position="1067"/>
    </location>
</feature>
<feature type="repeat" description="LDL-receptor class B" evidence="13">
    <location>
        <begin position="1546"/>
        <end position="1589"/>
    </location>
</feature>
<dbReference type="PRINTS" id="PR00261">
    <property type="entry name" value="LDLRECEPTOR"/>
</dbReference>
<keyword evidence="9" id="KW-0675">Receptor</keyword>
<dbReference type="SUPFAM" id="SSF57424">
    <property type="entry name" value="LDL receptor-like module"/>
    <property type="match status" value="16"/>
</dbReference>
<feature type="disulfide bond" evidence="12">
    <location>
        <begin position="1226"/>
        <end position="1244"/>
    </location>
</feature>
<dbReference type="InterPro" id="IPR009030">
    <property type="entry name" value="Growth_fac_rcpt_cys_sf"/>
</dbReference>
<evidence type="ECO:0000313" key="17">
    <source>
        <dbReference type="Proteomes" id="UP000694865"/>
    </source>
</evidence>
<feature type="disulfide bond" evidence="12">
    <location>
        <begin position="1106"/>
        <end position="1124"/>
    </location>
</feature>
<dbReference type="InterPro" id="IPR011042">
    <property type="entry name" value="6-blade_b-propeller_TolB-like"/>
</dbReference>
<dbReference type="InterPro" id="IPR049883">
    <property type="entry name" value="NOTCH1_EGF-like"/>
</dbReference>
<keyword evidence="5" id="KW-0677">Repeat</keyword>
<evidence type="ECO:0000256" key="3">
    <source>
        <dbReference type="ARBA" id="ARBA00022583"/>
    </source>
</evidence>
<dbReference type="InterPro" id="IPR023415">
    <property type="entry name" value="LDLR_class-A_CS"/>
</dbReference>
<feature type="disulfide bond" evidence="12">
    <location>
        <begin position="272"/>
        <end position="284"/>
    </location>
</feature>
<dbReference type="InterPro" id="IPR036055">
    <property type="entry name" value="LDL_receptor-like_sf"/>
</dbReference>
<feature type="disulfide bond" evidence="12">
    <location>
        <begin position="1187"/>
        <end position="1205"/>
    </location>
</feature>
<dbReference type="PROSITE" id="PS01209">
    <property type="entry name" value="LDLRA_1"/>
    <property type="match status" value="7"/>
</dbReference>
<evidence type="ECO:0000256" key="2">
    <source>
        <dbReference type="ARBA" id="ARBA00022536"/>
    </source>
</evidence>
<feature type="disulfide bond" evidence="12">
    <location>
        <begin position="203"/>
        <end position="221"/>
    </location>
</feature>
<feature type="disulfide bond" evidence="12">
    <location>
        <begin position="1099"/>
        <end position="1111"/>
    </location>
</feature>
<feature type="disulfide bond" evidence="12">
    <location>
        <begin position="165"/>
        <end position="183"/>
    </location>
</feature>
<dbReference type="PROSITE" id="PS50026">
    <property type="entry name" value="EGF_3"/>
    <property type="match status" value="1"/>
</dbReference>
<feature type="transmembrane region" description="Helical" evidence="15">
    <location>
        <begin position="1947"/>
        <end position="1973"/>
    </location>
</feature>
<feature type="disulfide bond" evidence="12">
    <location>
        <begin position="1159"/>
        <end position="1174"/>
    </location>
</feature>
<feature type="domain" description="EGF-like" evidence="16">
    <location>
        <begin position="1895"/>
        <end position="1931"/>
    </location>
</feature>
<dbReference type="SMART" id="SM00135">
    <property type="entry name" value="LY"/>
    <property type="match status" value="13"/>
</dbReference>
<dbReference type="InterPro" id="IPR000033">
    <property type="entry name" value="LDLR_classB_rpt"/>
</dbReference>
<comment type="subcellular location">
    <subcellularLocation>
        <location evidence="1">Membrane</location>
        <topology evidence="1">Single-pass membrane protein</topology>
    </subcellularLocation>
</comment>
<evidence type="ECO:0000256" key="6">
    <source>
        <dbReference type="ARBA" id="ARBA00022989"/>
    </source>
</evidence>
<feature type="disulfide bond" evidence="12">
    <location>
        <begin position="215"/>
        <end position="230"/>
    </location>
</feature>
<dbReference type="SUPFAM" id="SSF57184">
    <property type="entry name" value="Growth factor receptor domain"/>
    <property type="match status" value="1"/>
</dbReference>
<keyword evidence="7 15" id="KW-0472">Membrane</keyword>
<keyword evidence="3" id="KW-0254">Endocytosis</keyword>
<evidence type="ECO:0000313" key="18">
    <source>
        <dbReference type="RefSeq" id="XP_006817539.1"/>
    </source>
</evidence>
<feature type="disulfide bond" evidence="12">
    <location>
        <begin position="139"/>
        <end position="154"/>
    </location>
</feature>
<dbReference type="SMART" id="SM00181">
    <property type="entry name" value="EGF"/>
    <property type="match status" value="9"/>
</dbReference>
<dbReference type="InterPro" id="IPR018097">
    <property type="entry name" value="EGF_Ca-bd_CS"/>
</dbReference>
<feature type="repeat" description="LDL-receptor class B" evidence="13">
    <location>
        <begin position="633"/>
        <end position="676"/>
    </location>
</feature>
<feature type="repeat" description="LDL-receptor class B" evidence="13">
    <location>
        <begin position="591"/>
        <end position="632"/>
    </location>
</feature>
<keyword evidence="8 11" id="KW-1015">Disulfide bond</keyword>
<evidence type="ECO:0000256" key="9">
    <source>
        <dbReference type="ARBA" id="ARBA00023170"/>
    </source>
</evidence>
<dbReference type="PROSITE" id="PS50068">
    <property type="entry name" value="LDLRA_2"/>
    <property type="match status" value="16"/>
</dbReference>
<evidence type="ECO:0000256" key="7">
    <source>
        <dbReference type="ARBA" id="ARBA00023136"/>
    </source>
</evidence>
<dbReference type="CDD" id="cd00112">
    <property type="entry name" value="LDLa"/>
    <property type="match status" value="15"/>
</dbReference>
<dbReference type="GeneID" id="100368629"/>
<feature type="disulfide bond" evidence="12">
    <location>
        <begin position="1219"/>
        <end position="1231"/>
    </location>
</feature>
<evidence type="ECO:0000256" key="8">
    <source>
        <dbReference type="ARBA" id="ARBA00023157"/>
    </source>
</evidence>
<feature type="disulfide bond" evidence="12">
    <location>
        <begin position="291"/>
        <end position="306"/>
    </location>
</feature>
<feature type="disulfide bond" evidence="12">
    <location>
        <begin position="1359"/>
        <end position="1377"/>
    </location>
</feature>
<dbReference type="PROSITE" id="PS51120">
    <property type="entry name" value="LDLRB"/>
    <property type="match status" value="7"/>
</dbReference>
<evidence type="ECO:0000256" key="15">
    <source>
        <dbReference type="SAM" id="Phobius"/>
    </source>
</evidence>
<feature type="disulfide bond" evidence="12">
    <location>
        <begin position="406"/>
        <end position="424"/>
    </location>
</feature>
<dbReference type="SMART" id="SM00192">
    <property type="entry name" value="LDLa"/>
    <property type="match status" value="16"/>
</dbReference>
<sequence length="2066" mass="229850">MADFQGLQRYTLINDLYNPYGIVLYENVLVWTDSQLNQIYLLKEKDFFQHGNKTTSVSAPGVLDVRVFMEPAGKELSVCTGVEDLCDGGLCLPTPTEAVCGCPTGLKLQDNQCLVPSGCTVNDEFQCANDQCLPIAWRCDGMQDCRDGSDEQDCGNRCAANTFLCNNGKCIPSNWVCDQDNDCGDYSDELQCNLNCTTDDFKCRNEYCIPSSWRCDGDEDCRDHSDEDDCENPCGNFEMECPNGKCVLNVWVCDGEDDCGDNADEAECDTTCRHNEFQCANGRCISINWRCDNDNDCNDNSDEVDCGMLKKPVTCGIEQFLCNSTMECIPEVWVCDYEADCSQGEDEPESCLPAGCREDEFNCTERCIPESWLCDRIIDCSNGIDELDCIHSKTHVKSEGCDSFECDNGQCINLELICNDVADCDDESDEGHLCAINLCERKGCSELCHMTPNGPMCHCQVGHRLQSDNMTCEDINECSESIGLCSQQCTNLKGYYKCSCMDGYKLEPDEHTCKVSDGDPLLIFTTDHEIRGYFLHSEDYTSILDEMNSNENVALGFDMIEGRIYWTDVTKKSILSNLHTPVSLAIDWINRMLYWTDSGYSHIAVCTLEGQMVTLVISDIDQPQSIIVDSSTGYLYWSSWGETAKIEKSGMDGTRRNILVDTSITTPNRLTLDRTSNMLYFVDTTLDAIMKIDTEGQNFMVIVTDRLYNPFSITVFEDQLYWTDLTLDSVETADKFTGKDHTTLVSGIPGLAAITVYHSILQPGSVNPCDSHPCSHMCLIGPGEQFSCACPIPYQMMNDSTTCHGVLTSEPFLLFTTTKEIKQVSMHAPSGQVHPVTILNSLHNTIAIDYHVKSETVYFSDVSMDTISKVYIHHNNSEVIFKEGLDTVEDIAIDTVNDNLYWTDSSAVKIEVARLDGTARKTLISDDINEPRGIVVYPSKGLLFFSDWGSHAKIEKTTMDGAIREKLVTTHLIWPNGLCLDLTEDRLYWTDAHTNTIETVRLDGGDRKVIVTNIPHPFSVAILENKVYWVDLESSNGCGLGWWVRRAASVALSTCAPDKFRCENGHCLSIYWLCDEEFDCEDGSDETPEACNRRREHNCIGKDFICENQICIRESLVCDGFQDCGDGSDEIDCVYERTSCSNEEFLCDEYHCLSLDKICDRIEDCLDGTDEQECDVIVTCPGGHYQCSTGQCISSYWVCDDEEDCPEGDDELDCMAGTCNEKMFTCLNGMCIFKEWRCDYDDDCGDNSDEEKCVYVSECNDNEFNCTNGECLPSHWHCDGEVDCQDSSDELHCELKLCAEDEVMCADTLACIPKQWHCDGVPDCHDSSDEKVNCTTADVATSLPNFLVVEDCTADQYQCAIGNCIARNLLCNGIDECDDSSDEGHQCDSSCVFNGGCSHLCIPTPRGPLCGCPNGLELGENDKSCDDVNECLVYPPVCSHNCDNIKGSYTCSCEAGYRLHADERGCKAQGDEARLIFAIEKELRMQTLGTLHNYAPLKSISDGYVCDVDFDSLTQDVYWTHLQKCRVSTTHSLGDPRAIAVCPSVGLLFWSDWGIEPKIEKAWMDGSNREVIIKTKLLYPNGITIDYVHQRLYWVDAGLNVIEYANFDGTERRSLDELTVPHPFSLTLFEDRLYWTDWTKGSIESINKFTGQDLKVIVSGLHHPMGVVVAHSVRQPPPPTGFKGCLNSQCSHLCLLKPGGFSCACSIGYQLSNMSATRCEEVGIILYSESVMKTASVSPSEKTVVPPQESTEESTQASTQAAMSSEKKLLSTLADEAITVQPSTLDVTTDQMKTVHHSSSDTSIKQITVGHNSLSDIPTKKTIMGHDTISDISMKQTTAEYHTNTPTKKITAVHQSVSTTEQSTAESGVSDVYTTEELTGTLIDEKSDLNLSFLVPLFCTNDYCLNGGKCIEDKHGLTCSCSNGFIGIRCELVVLAGVEETISDTGYIAWVTIGLIIICIILATFITIAVKFYRKRRQFPPLMDDVVEPHAIFLRSRFPQNGDGVKNEAFELCLKEENANEPKVAFEYHSYQQVHHEDMEDSSSEDSAFSSALFIDHSNSDKGIAV</sequence>
<feature type="disulfide bond" evidence="12">
    <location>
        <begin position="1180"/>
        <end position="1192"/>
    </location>
</feature>
<evidence type="ECO:0000256" key="4">
    <source>
        <dbReference type="ARBA" id="ARBA00022692"/>
    </source>
</evidence>
<dbReference type="InterPro" id="IPR051221">
    <property type="entry name" value="LDLR-related"/>
</dbReference>
<accession>A0ABM0MBZ8</accession>
<feature type="disulfide bond" evidence="12">
    <location>
        <begin position="177"/>
        <end position="192"/>
    </location>
</feature>
<evidence type="ECO:0000256" key="10">
    <source>
        <dbReference type="ARBA" id="ARBA00023180"/>
    </source>
</evidence>
<dbReference type="Gene3D" id="4.10.400.10">
    <property type="entry name" value="Low-density Lipoprotein Receptor"/>
    <property type="match status" value="16"/>
</dbReference>
<evidence type="ECO:0000256" key="1">
    <source>
        <dbReference type="ARBA" id="ARBA00004167"/>
    </source>
</evidence>
<gene>
    <name evidence="18" type="primary">LOC100368629</name>
</gene>
<feature type="disulfide bond" evidence="12">
    <location>
        <begin position="1140"/>
        <end position="1152"/>
    </location>
</feature>
<protein>
    <submittedName>
        <fullName evidence="18">Low-density lipoprotein receptor-related protein 2-like</fullName>
    </submittedName>
</protein>
<feature type="disulfide bond" evidence="12">
    <location>
        <begin position="196"/>
        <end position="208"/>
    </location>
</feature>
<feature type="disulfide bond" evidence="12">
    <location>
        <begin position="127"/>
        <end position="145"/>
    </location>
</feature>
<dbReference type="SUPFAM" id="SSF63825">
    <property type="entry name" value="YWTD domain"/>
    <property type="match status" value="3"/>
</dbReference>
<dbReference type="Pfam" id="PF00058">
    <property type="entry name" value="Ldl_recept_b"/>
    <property type="match status" value="6"/>
</dbReference>
<dbReference type="Pfam" id="PF07645">
    <property type="entry name" value="EGF_CA"/>
    <property type="match status" value="2"/>
</dbReference>
<feature type="repeat" description="LDL-receptor class B" evidence="13">
    <location>
        <begin position="941"/>
        <end position="984"/>
    </location>
</feature>
<dbReference type="Gene3D" id="2.10.25.10">
    <property type="entry name" value="Laminin"/>
    <property type="match status" value="5"/>
</dbReference>
<feature type="disulfide bond" evidence="12">
    <location>
        <begin position="1199"/>
        <end position="1214"/>
    </location>
</feature>
<feature type="disulfide bond" evidence="12">
    <location>
        <begin position="279"/>
        <end position="297"/>
    </location>
</feature>
<dbReference type="SMART" id="SM00179">
    <property type="entry name" value="EGF_CA"/>
    <property type="match status" value="6"/>
</dbReference>
<dbReference type="InterPro" id="IPR000742">
    <property type="entry name" value="EGF"/>
</dbReference>
<proteinExistence type="predicted"/>
<feature type="disulfide bond" evidence="12">
    <location>
        <begin position="1147"/>
        <end position="1165"/>
    </location>
</feature>
<keyword evidence="6 15" id="KW-1133">Transmembrane helix</keyword>
<dbReference type="PANTHER" id="PTHR22722">
    <property type="entry name" value="LOW-DENSITY LIPOPROTEIN RECEPTOR-RELATED PROTEIN 2-RELATED"/>
    <property type="match status" value="1"/>
</dbReference>
<dbReference type="Pfam" id="PF00008">
    <property type="entry name" value="EGF"/>
    <property type="match status" value="1"/>
</dbReference>
<feature type="disulfide bond" evidence="12">
    <location>
        <begin position="253"/>
        <end position="268"/>
    </location>
</feature>
<feature type="region of interest" description="Disordered" evidence="14">
    <location>
        <begin position="1737"/>
        <end position="1760"/>
    </location>
</feature>
<evidence type="ECO:0000256" key="11">
    <source>
        <dbReference type="PROSITE-ProRule" id="PRU00076"/>
    </source>
</evidence>
<keyword evidence="10" id="KW-0325">Glycoprotein</keyword>
<evidence type="ECO:0000259" key="16">
    <source>
        <dbReference type="PROSITE" id="PS50026"/>
    </source>
</evidence>
<keyword evidence="4 15" id="KW-0812">Transmembrane</keyword>
<reference evidence="18" key="1">
    <citation type="submission" date="2025-08" db="UniProtKB">
        <authorList>
            <consortium name="RefSeq"/>
        </authorList>
    </citation>
    <scope>IDENTIFICATION</scope>
    <source>
        <tissue evidence="18">Testes</tissue>
    </source>
</reference>
<evidence type="ECO:0000256" key="5">
    <source>
        <dbReference type="ARBA" id="ARBA00022737"/>
    </source>
</evidence>
<dbReference type="Pfam" id="PF00057">
    <property type="entry name" value="Ldl_recept_a"/>
    <property type="match status" value="14"/>
</dbReference>
<feature type="disulfide bond" evidence="12">
    <location>
        <begin position="1266"/>
        <end position="1284"/>
    </location>
</feature>
<feature type="disulfide bond" evidence="11">
    <location>
        <begin position="1921"/>
        <end position="1930"/>
    </location>
</feature>
<dbReference type="PROSITE" id="PS01186">
    <property type="entry name" value="EGF_2"/>
    <property type="match status" value="3"/>
</dbReference>
<dbReference type="Proteomes" id="UP000694865">
    <property type="component" value="Unplaced"/>
</dbReference>
<dbReference type="InterPro" id="IPR001881">
    <property type="entry name" value="EGF-like_Ca-bd_dom"/>
</dbReference>
<dbReference type="RefSeq" id="XP_006817539.1">
    <property type="nucleotide sequence ID" value="XM_006817476.1"/>
</dbReference>
<feature type="disulfide bond" evidence="12">
    <location>
        <begin position="1278"/>
        <end position="1293"/>
    </location>
</feature>
<comment type="caution">
    <text evidence="11">Lacks conserved residue(s) required for the propagation of feature annotation.</text>
</comment>
<dbReference type="PROSITE" id="PS01187">
    <property type="entry name" value="EGF_CA"/>
    <property type="match status" value="2"/>
</dbReference>
<feature type="disulfide bond" evidence="12">
    <location>
        <begin position="1238"/>
        <end position="1253"/>
    </location>
</feature>
<name>A0ABM0MBZ8_SACKO</name>
<feature type="repeat" description="LDL-receptor class B" evidence="13">
    <location>
        <begin position="985"/>
        <end position="1026"/>
    </location>
</feature>
<dbReference type="SUPFAM" id="SSF57196">
    <property type="entry name" value="EGF/Laminin"/>
    <property type="match status" value="4"/>
</dbReference>
<feature type="disulfide bond" evidence="12">
    <location>
        <begin position="241"/>
        <end position="259"/>
    </location>
</feature>
<feature type="disulfide bond" evidence="12">
    <location>
        <begin position="158"/>
        <end position="170"/>
    </location>
</feature>
<evidence type="ECO:0000256" key="14">
    <source>
        <dbReference type="SAM" id="MobiDB-lite"/>
    </source>
</evidence>
<feature type="disulfide bond" evidence="12">
    <location>
        <begin position="234"/>
        <end position="246"/>
    </location>
</feature>
<feature type="disulfide bond" evidence="12">
    <location>
        <begin position="1062"/>
        <end position="1080"/>
    </location>
</feature>
<feature type="disulfide bond" evidence="12">
    <location>
        <begin position="1259"/>
        <end position="1271"/>
    </location>
</feature>
<evidence type="ECO:0000256" key="13">
    <source>
        <dbReference type="PROSITE-ProRule" id="PRU00461"/>
    </source>
</evidence>
<evidence type="ECO:0000256" key="12">
    <source>
        <dbReference type="PROSITE-ProRule" id="PRU00124"/>
    </source>
</evidence>
<dbReference type="PROSITE" id="PS00022">
    <property type="entry name" value="EGF_1"/>
    <property type="match status" value="1"/>
</dbReference>
<keyword evidence="17" id="KW-1185">Reference proteome</keyword>
<organism evidence="17 18">
    <name type="scientific">Saccoglossus kowalevskii</name>
    <name type="common">Acorn worm</name>
    <dbReference type="NCBI Taxonomy" id="10224"/>
    <lineage>
        <taxon>Eukaryota</taxon>
        <taxon>Metazoa</taxon>
        <taxon>Hemichordata</taxon>
        <taxon>Enteropneusta</taxon>
        <taxon>Harrimaniidae</taxon>
        <taxon>Saccoglossus</taxon>
    </lineage>
</organism>
<dbReference type="PANTHER" id="PTHR22722:SF14">
    <property type="entry name" value="MEGALIN, ISOFORM A"/>
    <property type="match status" value="1"/>
</dbReference>
<feature type="disulfide bond" evidence="12">
    <location>
        <begin position="1118"/>
        <end position="1133"/>
    </location>
</feature>
<dbReference type="CDD" id="cd00054">
    <property type="entry name" value="EGF_CA"/>
    <property type="match status" value="1"/>
</dbReference>
<dbReference type="Gene3D" id="2.120.10.30">
    <property type="entry name" value="TolB, C-terminal domain"/>
    <property type="match status" value="4"/>
</dbReference>
<keyword evidence="2 11" id="KW-0245">EGF-like domain</keyword>